<dbReference type="GO" id="GO:0044718">
    <property type="term" value="P:siderophore transmembrane transport"/>
    <property type="evidence" value="ECO:0007669"/>
    <property type="project" value="TreeGrafter"/>
</dbReference>
<dbReference type="NCBIfam" id="TIGR01785">
    <property type="entry name" value="TonB-hemin"/>
    <property type="match status" value="1"/>
</dbReference>
<dbReference type="OrthoDB" id="9764669at2"/>
<dbReference type="GO" id="GO:0015344">
    <property type="term" value="F:siderophore uptake transmembrane transporter activity"/>
    <property type="evidence" value="ECO:0007669"/>
    <property type="project" value="TreeGrafter"/>
</dbReference>
<dbReference type="PANTHER" id="PTHR30069">
    <property type="entry name" value="TONB-DEPENDENT OUTER MEMBRANE RECEPTOR"/>
    <property type="match status" value="1"/>
</dbReference>
<evidence type="ECO:0000256" key="13">
    <source>
        <dbReference type="SAM" id="MobiDB-lite"/>
    </source>
</evidence>
<keyword evidence="8 11" id="KW-0472">Membrane</keyword>
<sequence length="761" mass="83498">MRKLIATTSSNVHLPNSIQLRKFTIQGILCASLVVNQANAWAESQSQEIITVTATRTERPLSEVANTVSVIDAEQIQREIANGIDDLVRYEPGVSVSGSGRFGLNSFSIRGIGGDRVLTLVDHTPTADEFSFGPFLSSRRDFVDLDALKSVEIVRGPGSSVYGSNAIGGVVNFITKDPFDYLDDQSFAGSVKLGTSSVDSSTTATALAAFGNEALSGMIIATLRDSAETSTFFSGNTTGEQRRSENPQDNENKNIYAKVVYAPNDDHSLSFTAERYEAESITDVLSDVGTVSRGVLTTAQKGVDERARERFSIDYDLTIDSTLTDSLAVLVYAQNSKATQNTLTERLSLETIEDRIRSSNYAQDNIGLRAQLSKTFDTLAASHTLAYGIDYDQSDTSTIRSGQTINRADGSLIAETSNFPTRDFPNSESTSLGIFLQDEIELLAGRIRLIPALRYDSFKLTPTADPIYLSGNTGSPTPEGYDESQVSAKFGMIYNLNDQWSLFGQYAEGFRAPPTDAVNTGFTNFAGGYTALPNPNLRPERGESVEFGLRRVSNYGNIEVAAYKNTYEDFIESLAVKGFNPQTRLLEFQARNVDEAEIIGFELKAQYQLIALSDALKGVQVRAAYAYTDGNNKENDLPLNSIDPQQLVLGLSFTPSNEKWSIETVITATDRKDASNIDASSLQAAGEPAITPFETPGFTTLDLIGHYQLNDQARINWGVFNVTDKQNYRWSEEFVQHPLSTNFDRLSEPGRNYSVTIKYMF</sequence>
<dbReference type="InterPro" id="IPR036942">
    <property type="entry name" value="Beta-barrel_TonB_sf"/>
</dbReference>
<keyword evidence="5 11" id="KW-0812">Transmembrane</keyword>
<keyword evidence="9 16" id="KW-0675">Receptor</keyword>
<protein>
    <submittedName>
        <fullName evidence="16">Hemoglobin/transferrin/lactoferrin receptor protein</fullName>
    </submittedName>
</protein>
<reference evidence="16 17" key="1">
    <citation type="submission" date="2018-06" db="EMBL/GenBank/DDBJ databases">
        <title>Genomic Encyclopedia of Type Strains, Phase IV (KMG-IV): sequencing the most valuable type-strain genomes for metagenomic binning, comparative biology and taxonomic classification.</title>
        <authorList>
            <person name="Goeker M."/>
        </authorList>
    </citation>
    <scope>NUCLEOTIDE SEQUENCE [LARGE SCALE GENOMIC DNA]</scope>
    <source>
        <strain evidence="16 17">DSM 24032</strain>
    </source>
</reference>
<comment type="subcellular location">
    <subcellularLocation>
        <location evidence="1 11">Cell outer membrane</location>
        <topology evidence="1 11">Multi-pass membrane protein</topology>
    </subcellularLocation>
</comment>
<feature type="compositionally biased region" description="Basic and acidic residues" evidence="13">
    <location>
        <begin position="240"/>
        <end position="252"/>
    </location>
</feature>
<dbReference type="Gene3D" id="2.170.130.10">
    <property type="entry name" value="TonB-dependent receptor, plug domain"/>
    <property type="match status" value="1"/>
</dbReference>
<dbReference type="SUPFAM" id="SSF56935">
    <property type="entry name" value="Porins"/>
    <property type="match status" value="1"/>
</dbReference>
<dbReference type="PROSITE" id="PS52016">
    <property type="entry name" value="TONB_DEPENDENT_REC_3"/>
    <property type="match status" value="1"/>
</dbReference>
<evidence type="ECO:0000256" key="11">
    <source>
        <dbReference type="PROSITE-ProRule" id="PRU01360"/>
    </source>
</evidence>
<evidence type="ECO:0000256" key="7">
    <source>
        <dbReference type="ARBA" id="ARBA00023077"/>
    </source>
</evidence>
<evidence type="ECO:0000256" key="3">
    <source>
        <dbReference type="ARBA" id="ARBA00022448"/>
    </source>
</evidence>
<proteinExistence type="inferred from homology"/>
<evidence type="ECO:0000256" key="4">
    <source>
        <dbReference type="ARBA" id="ARBA00022452"/>
    </source>
</evidence>
<keyword evidence="7 12" id="KW-0798">TonB box</keyword>
<dbReference type="Pfam" id="PF07715">
    <property type="entry name" value="Plug"/>
    <property type="match status" value="1"/>
</dbReference>
<dbReference type="InParanoid" id="A0A395JJR3"/>
<dbReference type="AlphaFoldDB" id="A0A395JJR3"/>
<evidence type="ECO:0000259" key="15">
    <source>
        <dbReference type="Pfam" id="PF07715"/>
    </source>
</evidence>
<evidence type="ECO:0000256" key="8">
    <source>
        <dbReference type="ARBA" id="ARBA00023136"/>
    </source>
</evidence>
<dbReference type="RefSeq" id="WP_113955503.1">
    <property type="nucleotide sequence ID" value="NZ_QNRT01000005.1"/>
</dbReference>
<dbReference type="InterPro" id="IPR039426">
    <property type="entry name" value="TonB-dep_rcpt-like"/>
</dbReference>
<evidence type="ECO:0000256" key="10">
    <source>
        <dbReference type="ARBA" id="ARBA00023237"/>
    </source>
</evidence>
<dbReference type="Pfam" id="PF00593">
    <property type="entry name" value="TonB_dep_Rec_b-barrel"/>
    <property type="match status" value="1"/>
</dbReference>
<feature type="domain" description="TonB-dependent receptor plug" evidence="15">
    <location>
        <begin position="61"/>
        <end position="170"/>
    </location>
</feature>
<dbReference type="EMBL" id="QNRT01000005">
    <property type="protein sequence ID" value="RBP48914.1"/>
    <property type="molecule type" value="Genomic_DNA"/>
</dbReference>
<keyword evidence="6" id="KW-0732">Signal</keyword>
<comment type="similarity">
    <text evidence="2">Belongs to the TonB-dependent receptor family. Hemoglobin/haptoglobin binding protein subfamily.</text>
</comment>
<dbReference type="Proteomes" id="UP000253083">
    <property type="component" value="Unassembled WGS sequence"/>
</dbReference>
<feature type="region of interest" description="Disordered" evidence="13">
    <location>
        <begin position="231"/>
        <end position="252"/>
    </location>
</feature>
<evidence type="ECO:0000256" key="2">
    <source>
        <dbReference type="ARBA" id="ARBA00008143"/>
    </source>
</evidence>
<evidence type="ECO:0000313" key="17">
    <source>
        <dbReference type="Proteomes" id="UP000253083"/>
    </source>
</evidence>
<comment type="caution">
    <text evidence="16">The sequence shown here is derived from an EMBL/GenBank/DDBJ whole genome shotgun (WGS) entry which is preliminary data.</text>
</comment>
<organism evidence="16 17">
    <name type="scientific">Arenicella xantha</name>
    <dbReference type="NCBI Taxonomy" id="644221"/>
    <lineage>
        <taxon>Bacteria</taxon>
        <taxon>Pseudomonadati</taxon>
        <taxon>Pseudomonadota</taxon>
        <taxon>Gammaproteobacteria</taxon>
        <taxon>Arenicellales</taxon>
        <taxon>Arenicellaceae</taxon>
        <taxon>Arenicella</taxon>
    </lineage>
</organism>
<gene>
    <name evidence="16" type="ORF">DFR28_105253</name>
</gene>
<dbReference type="InterPro" id="IPR011276">
    <property type="entry name" value="TonB_haem/Hb_rcpt"/>
</dbReference>
<keyword evidence="10 11" id="KW-0998">Cell outer membrane</keyword>
<dbReference type="InterPro" id="IPR037066">
    <property type="entry name" value="Plug_dom_sf"/>
</dbReference>
<evidence type="ECO:0000313" key="16">
    <source>
        <dbReference type="EMBL" id="RBP48914.1"/>
    </source>
</evidence>
<dbReference type="Gene3D" id="2.40.170.20">
    <property type="entry name" value="TonB-dependent receptor, beta-barrel domain"/>
    <property type="match status" value="1"/>
</dbReference>
<dbReference type="GO" id="GO:0015232">
    <property type="term" value="F:heme transmembrane transporter activity"/>
    <property type="evidence" value="ECO:0007669"/>
    <property type="project" value="InterPro"/>
</dbReference>
<evidence type="ECO:0000256" key="12">
    <source>
        <dbReference type="RuleBase" id="RU003357"/>
    </source>
</evidence>
<dbReference type="InterPro" id="IPR012910">
    <property type="entry name" value="Plug_dom"/>
</dbReference>
<name>A0A395JJR3_9GAMM</name>
<evidence type="ECO:0000256" key="9">
    <source>
        <dbReference type="ARBA" id="ARBA00023170"/>
    </source>
</evidence>
<evidence type="ECO:0000256" key="5">
    <source>
        <dbReference type="ARBA" id="ARBA00022692"/>
    </source>
</evidence>
<accession>A0A395JJR3</accession>
<keyword evidence="3 11" id="KW-0813">Transport</keyword>
<evidence type="ECO:0000256" key="6">
    <source>
        <dbReference type="ARBA" id="ARBA00022729"/>
    </source>
</evidence>
<dbReference type="InterPro" id="IPR010949">
    <property type="entry name" value="TonB_Hb/transfer/lactofer_rcpt"/>
</dbReference>
<evidence type="ECO:0000259" key="14">
    <source>
        <dbReference type="Pfam" id="PF00593"/>
    </source>
</evidence>
<dbReference type="CDD" id="cd01347">
    <property type="entry name" value="ligand_gated_channel"/>
    <property type="match status" value="1"/>
</dbReference>
<dbReference type="PANTHER" id="PTHR30069:SF29">
    <property type="entry name" value="HEMOGLOBIN AND HEMOGLOBIN-HAPTOGLOBIN-BINDING PROTEIN 1-RELATED"/>
    <property type="match status" value="1"/>
</dbReference>
<keyword evidence="4 11" id="KW-1134">Transmembrane beta strand</keyword>
<dbReference type="NCBIfam" id="TIGR01786">
    <property type="entry name" value="TonB-hemlactrns"/>
    <property type="match status" value="1"/>
</dbReference>
<dbReference type="GO" id="GO:0009279">
    <property type="term" value="C:cell outer membrane"/>
    <property type="evidence" value="ECO:0007669"/>
    <property type="project" value="UniProtKB-SubCell"/>
</dbReference>
<dbReference type="InterPro" id="IPR000531">
    <property type="entry name" value="Beta-barrel_TonB"/>
</dbReference>
<feature type="domain" description="TonB-dependent receptor-like beta-barrel" evidence="14">
    <location>
        <begin position="299"/>
        <end position="722"/>
    </location>
</feature>
<keyword evidence="17" id="KW-1185">Reference proteome</keyword>
<evidence type="ECO:0000256" key="1">
    <source>
        <dbReference type="ARBA" id="ARBA00004571"/>
    </source>
</evidence>